<dbReference type="Pfam" id="PF02613">
    <property type="entry name" value="Nitrate_red_del"/>
    <property type="match status" value="1"/>
</dbReference>
<dbReference type="Proteomes" id="UP000582213">
    <property type="component" value="Unassembled WGS sequence"/>
</dbReference>
<protein>
    <submittedName>
        <fullName evidence="2">TorA maturation chaperone TorD</fullName>
    </submittedName>
</protein>
<dbReference type="InterPro" id="IPR050289">
    <property type="entry name" value="TorD/DmsD_chaperones"/>
</dbReference>
<dbReference type="InterPro" id="IPR020945">
    <property type="entry name" value="DMSO/NO3_reduct_chaperone"/>
</dbReference>
<proteinExistence type="predicted"/>
<accession>A0A7J9RR37</accession>
<name>A0A7J9RR37_SULOH</name>
<evidence type="ECO:0000256" key="1">
    <source>
        <dbReference type="ARBA" id="ARBA00023186"/>
    </source>
</evidence>
<dbReference type="PANTHER" id="PTHR34227">
    <property type="entry name" value="CHAPERONE PROTEIN YCDY"/>
    <property type="match status" value="1"/>
</dbReference>
<comment type="caution">
    <text evidence="2">The sequence shown here is derived from an EMBL/GenBank/DDBJ whole genome shotgun (WGS) entry which is preliminary data.</text>
</comment>
<keyword evidence="1" id="KW-0143">Chaperone</keyword>
<sequence length="178" mass="20921">MWVDYKLFSYLLLGPRFNYQAESLLGGILEKPYYKEVENIILMVKQGEYDKLATEYTSCFINDYPRLLCPPYESWYKERSVYGSSALEVADIYNKYGIRAVKSLPDHIAVEFEFTSFLYSIGEVENAEKFIIKHILTWVPQLANDMIAYSKGDYIRALGKTLLNFIKYEKNRLHFVKE</sequence>
<dbReference type="Gene3D" id="1.10.3480.10">
    <property type="entry name" value="TorD-like"/>
    <property type="match status" value="1"/>
</dbReference>
<dbReference type="SUPFAM" id="SSF89155">
    <property type="entry name" value="TorD-like"/>
    <property type="match status" value="1"/>
</dbReference>
<reference evidence="2 3" key="1">
    <citation type="submission" date="2020-08" db="EMBL/GenBank/DDBJ databases">
        <title>Genomic Encyclopedia of Type Strains, Phase IV (KMG-IV): sequencing the most valuable type-strain genomes for metagenomic binning, comparative biology and taxonomic classification.</title>
        <authorList>
            <person name="Goeker M."/>
        </authorList>
    </citation>
    <scope>NUCLEOTIDE SEQUENCE [LARGE SCALE GENOMIC DNA]</scope>
    <source>
        <strain evidence="2 3">DSM 12421</strain>
    </source>
</reference>
<dbReference type="PANTHER" id="PTHR34227:SF1">
    <property type="entry name" value="DIMETHYL SULFOXIDE REDUCTASE CHAPERONE-RELATED"/>
    <property type="match status" value="1"/>
</dbReference>
<evidence type="ECO:0000313" key="2">
    <source>
        <dbReference type="EMBL" id="MBB5252722.1"/>
    </source>
</evidence>
<dbReference type="AlphaFoldDB" id="A0A7J9RR37"/>
<organism evidence="2 3">
    <name type="scientific">Sulfurisphaera ohwakuensis</name>
    <dbReference type="NCBI Taxonomy" id="69656"/>
    <lineage>
        <taxon>Archaea</taxon>
        <taxon>Thermoproteota</taxon>
        <taxon>Thermoprotei</taxon>
        <taxon>Sulfolobales</taxon>
        <taxon>Sulfolobaceae</taxon>
        <taxon>Sulfurisphaera</taxon>
    </lineage>
</organism>
<evidence type="ECO:0000313" key="3">
    <source>
        <dbReference type="Proteomes" id="UP000582213"/>
    </source>
</evidence>
<dbReference type="InterPro" id="IPR036411">
    <property type="entry name" value="TorD-like_sf"/>
</dbReference>
<dbReference type="EMBL" id="JACHFY010000001">
    <property type="protein sequence ID" value="MBB5252722.1"/>
    <property type="molecule type" value="Genomic_DNA"/>
</dbReference>
<dbReference type="GeneID" id="42800868"/>
<gene>
    <name evidence="2" type="ORF">HNQ62_000440</name>
</gene>
<dbReference type="RefSeq" id="WP_231113765.1">
    <property type="nucleotide sequence ID" value="NZ_CP045484.1"/>
</dbReference>